<keyword evidence="3" id="KW-1185">Reference proteome</keyword>
<organism evidence="2 3">
    <name type="scientific">Linum trigynum</name>
    <dbReference type="NCBI Taxonomy" id="586398"/>
    <lineage>
        <taxon>Eukaryota</taxon>
        <taxon>Viridiplantae</taxon>
        <taxon>Streptophyta</taxon>
        <taxon>Embryophyta</taxon>
        <taxon>Tracheophyta</taxon>
        <taxon>Spermatophyta</taxon>
        <taxon>Magnoliopsida</taxon>
        <taxon>eudicotyledons</taxon>
        <taxon>Gunneridae</taxon>
        <taxon>Pentapetalae</taxon>
        <taxon>rosids</taxon>
        <taxon>fabids</taxon>
        <taxon>Malpighiales</taxon>
        <taxon>Linaceae</taxon>
        <taxon>Linum</taxon>
    </lineage>
</organism>
<protein>
    <submittedName>
        <fullName evidence="2">Uncharacterized protein</fullName>
    </submittedName>
</protein>
<accession>A0AAV2E422</accession>
<evidence type="ECO:0000313" key="3">
    <source>
        <dbReference type="Proteomes" id="UP001497516"/>
    </source>
</evidence>
<sequence>MVNLAKSGVSFRPNLNSDQRQRLVDIMGMKQVVSHQKYLGLPTVVGRQKKEVFGGTSGSSEKNDNTLEESDTFSGS</sequence>
<dbReference type="EMBL" id="OZ034817">
    <property type="protein sequence ID" value="CAL1380574.1"/>
    <property type="molecule type" value="Genomic_DNA"/>
</dbReference>
<dbReference type="AlphaFoldDB" id="A0AAV2E422"/>
<feature type="compositionally biased region" description="Acidic residues" evidence="1">
    <location>
        <begin position="66"/>
        <end position="76"/>
    </location>
</feature>
<evidence type="ECO:0000313" key="2">
    <source>
        <dbReference type="EMBL" id="CAL1380574.1"/>
    </source>
</evidence>
<evidence type="ECO:0000256" key="1">
    <source>
        <dbReference type="SAM" id="MobiDB-lite"/>
    </source>
</evidence>
<gene>
    <name evidence="2" type="ORF">LTRI10_LOCUS22008</name>
</gene>
<dbReference type="Proteomes" id="UP001497516">
    <property type="component" value="Chromosome 4"/>
</dbReference>
<feature type="region of interest" description="Disordered" evidence="1">
    <location>
        <begin position="52"/>
        <end position="76"/>
    </location>
</feature>
<proteinExistence type="predicted"/>
<name>A0AAV2E422_9ROSI</name>
<reference evidence="2 3" key="1">
    <citation type="submission" date="2024-04" db="EMBL/GenBank/DDBJ databases">
        <authorList>
            <person name="Fracassetti M."/>
        </authorList>
    </citation>
    <scope>NUCLEOTIDE SEQUENCE [LARGE SCALE GENOMIC DNA]</scope>
</reference>